<evidence type="ECO:0000259" key="3">
    <source>
        <dbReference type="Pfam" id="PF20254"/>
    </source>
</evidence>
<dbReference type="InterPro" id="IPR046540">
    <property type="entry name" value="DMFA2_C"/>
</dbReference>
<protein>
    <submittedName>
        <fullName evidence="4">N,N-dimethylformamidase beta subunit family domain-containing protein</fullName>
    </submittedName>
</protein>
<name>A0ABW7U6M2_9ACTN</name>
<organism evidence="4 5">
    <name type="scientific">Streptomyces litmocidini</name>
    <dbReference type="NCBI Taxonomy" id="67318"/>
    <lineage>
        <taxon>Bacteria</taxon>
        <taxon>Bacillati</taxon>
        <taxon>Actinomycetota</taxon>
        <taxon>Actinomycetes</taxon>
        <taxon>Kitasatosporales</taxon>
        <taxon>Streptomycetaceae</taxon>
        <taxon>Streptomyces</taxon>
    </lineage>
</organism>
<evidence type="ECO:0000256" key="1">
    <source>
        <dbReference type="SAM" id="MobiDB-lite"/>
    </source>
</evidence>
<dbReference type="EMBL" id="JBIRUI010000007">
    <property type="protein sequence ID" value="MFI1715293.1"/>
    <property type="molecule type" value="Genomic_DNA"/>
</dbReference>
<dbReference type="RefSeq" id="WP_398710017.1">
    <property type="nucleotide sequence ID" value="NZ_JBIRUI010000007.1"/>
</dbReference>
<evidence type="ECO:0000313" key="5">
    <source>
        <dbReference type="Proteomes" id="UP001611339"/>
    </source>
</evidence>
<evidence type="ECO:0000313" key="4">
    <source>
        <dbReference type="EMBL" id="MFI1715293.1"/>
    </source>
</evidence>
<comment type="caution">
    <text evidence="4">The sequence shown here is derived from an EMBL/GenBank/DDBJ whole genome shotgun (WGS) entry which is preliminary data.</text>
</comment>
<proteinExistence type="predicted"/>
<keyword evidence="5" id="KW-1185">Reference proteome</keyword>
<evidence type="ECO:0000256" key="2">
    <source>
        <dbReference type="SAM" id="SignalP"/>
    </source>
</evidence>
<sequence>MSELSRRTVLRGLGAGAGVAVAAPGVLAGTAEAAAPVPPARNGDNPVVRENGAPGSGRWAVGCAETRGVDPVRPQIAGRPDRDSVAPGETLRLRVSRVGATVSVYRVGHYGGVRARHLLTDTDAGTAWTLKVPDAWVSGLFLAVLTTPDGYRAHVHFVVREPARASGVLHLVSGRAGAEASVVRWLEEEGYDVTYATVGDVREGRVDPARYGVLTHIGARPVATGGARTVALPRPFALSEPGRIEEAARRAASEGIERAVSRSRS</sequence>
<accession>A0ABW7U6M2</accession>
<feature type="chain" id="PRO_5046363071" evidence="2">
    <location>
        <begin position="23"/>
        <end position="265"/>
    </location>
</feature>
<dbReference type="PROSITE" id="PS51318">
    <property type="entry name" value="TAT"/>
    <property type="match status" value="1"/>
</dbReference>
<gene>
    <name evidence="4" type="ORF">ACH407_17205</name>
</gene>
<feature type="domain" description="N,N-dimethylformamidase beta subunit-like C-terminal" evidence="3">
    <location>
        <begin position="102"/>
        <end position="173"/>
    </location>
</feature>
<feature type="signal peptide" evidence="2">
    <location>
        <begin position="1"/>
        <end position="22"/>
    </location>
</feature>
<reference evidence="4 5" key="1">
    <citation type="submission" date="2024-10" db="EMBL/GenBank/DDBJ databases">
        <title>The Natural Products Discovery Center: Release of the First 8490 Sequenced Strains for Exploring Actinobacteria Biosynthetic Diversity.</title>
        <authorList>
            <person name="Kalkreuter E."/>
            <person name="Kautsar S.A."/>
            <person name="Yang D."/>
            <person name="Bader C.D."/>
            <person name="Teijaro C.N."/>
            <person name="Fluegel L."/>
            <person name="Davis C.M."/>
            <person name="Simpson J.R."/>
            <person name="Lauterbach L."/>
            <person name="Steele A.D."/>
            <person name="Gui C."/>
            <person name="Meng S."/>
            <person name="Li G."/>
            <person name="Viehrig K."/>
            <person name="Ye F."/>
            <person name="Su P."/>
            <person name="Kiefer A.F."/>
            <person name="Nichols A."/>
            <person name="Cepeda A.J."/>
            <person name="Yan W."/>
            <person name="Fan B."/>
            <person name="Jiang Y."/>
            <person name="Adhikari A."/>
            <person name="Zheng C.-J."/>
            <person name="Schuster L."/>
            <person name="Cowan T.M."/>
            <person name="Smanski M.J."/>
            <person name="Chevrette M.G."/>
            <person name="De Carvalho L.P.S."/>
            <person name="Shen B."/>
        </authorList>
    </citation>
    <scope>NUCLEOTIDE SEQUENCE [LARGE SCALE GENOMIC DNA]</scope>
    <source>
        <strain evidence="4 5">NPDC020602</strain>
    </source>
</reference>
<dbReference type="Proteomes" id="UP001611339">
    <property type="component" value="Unassembled WGS sequence"/>
</dbReference>
<feature type="region of interest" description="Disordered" evidence="1">
    <location>
        <begin position="37"/>
        <end position="56"/>
    </location>
</feature>
<dbReference type="InterPro" id="IPR006311">
    <property type="entry name" value="TAT_signal"/>
</dbReference>
<dbReference type="Pfam" id="PF20254">
    <property type="entry name" value="DMFA2_C"/>
    <property type="match status" value="1"/>
</dbReference>
<keyword evidence="2" id="KW-0732">Signal</keyword>